<gene>
    <name evidence="2" type="ORF">MRN70_05505</name>
</gene>
<dbReference type="AlphaFoldDB" id="A0AAU6SQN3"/>
<dbReference type="EMBL" id="CP095338">
    <property type="protein sequence ID" value="XAG22262.1"/>
    <property type="molecule type" value="Genomic_DNA"/>
</dbReference>
<evidence type="ECO:0000256" key="1">
    <source>
        <dbReference type="SAM" id="Phobius"/>
    </source>
</evidence>
<organism evidence="2">
    <name type="scientific">bacterium 19PA01SH03</name>
    <dbReference type="NCBI Taxonomy" id="2920705"/>
    <lineage>
        <taxon>Bacteria</taxon>
    </lineage>
</organism>
<keyword evidence="1" id="KW-0472">Membrane</keyword>
<protein>
    <submittedName>
        <fullName evidence="2">ATP-binding protein</fullName>
    </submittedName>
</protein>
<keyword evidence="1" id="KW-0812">Transmembrane</keyword>
<dbReference type="GO" id="GO:0005524">
    <property type="term" value="F:ATP binding"/>
    <property type="evidence" value="ECO:0007669"/>
    <property type="project" value="UniProtKB-KW"/>
</dbReference>
<dbReference type="InterPro" id="IPR031582">
    <property type="entry name" value="TadF"/>
</dbReference>
<keyword evidence="2" id="KW-0067">ATP-binding</keyword>
<keyword evidence="2" id="KW-0547">Nucleotide-binding</keyword>
<evidence type="ECO:0000313" key="2">
    <source>
        <dbReference type="EMBL" id="XAG22262.1"/>
    </source>
</evidence>
<dbReference type="Pfam" id="PF16964">
    <property type="entry name" value="TadF"/>
    <property type="match status" value="1"/>
</dbReference>
<name>A0AAU6SQN3_UNCXX</name>
<proteinExistence type="predicted"/>
<keyword evidence="1" id="KW-1133">Transmembrane helix</keyword>
<feature type="transmembrane region" description="Helical" evidence="1">
    <location>
        <begin position="12"/>
        <end position="39"/>
    </location>
</feature>
<reference evidence="2" key="1">
    <citation type="submission" date="2022-03" db="EMBL/GenBank/DDBJ databases">
        <title>Sea Food Isolates.</title>
        <authorList>
            <person name="Li c."/>
        </authorList>
    </citation>
    <scope>NUCLEOTIDE SEQUENCE</scope>
    <source>
        <strain evidence="2">19PA01SH03</strain>
    </source>
</reference>
<sequence>MQSSLFKQQGNFMVEFAIIGVFFALLLVFSADLVVRLAYQGKLDRMSYSAANIIKERTELAGADQFDLRPDKEGNNEQEELGEFSLLYQMVTSSLARTTTNFDESKFGFHLHIVNNNNNISGPYRRGGIDCNPSMPAQDLTFTTTFGRPATLYQVTLCYDTPNWYGNLIGENFARVSSRSIVMGR</sequence>
<accession>A0AAU6SQN3</accession>